<dbReference type="PANTHER" id="PTHR43537:SF41">
    <property type="entry name" value="TRANSCRIPTIONAL REGULATORY PROTEIN"/>
    <property type="match status" value="1"/>
</dbReference>
<evidence type="ECO:0000313" key="6">
    <source>
        <dbReference type="Proteomes" id="UP000270034"/>
    </source>
</evidence>
<sequence>MAGTPATTLPPWLLKHPAYNCPLAWAATALYDNQTTRIRNELEPVAPMLPARLFHETEFAGHGTASETICLALRSAILEDMLAPGQPLPQSELAAGFGVSIIPVREALKHLEAEGLVAFLPNKGATVMGMEESDVLEYSQIRALLEEQAAGYAVQNMNRVHLARIEDAYEAFVEGVSGPNGPVKSGALNRAFHNAIYAAADKPRLLEMIDDLHVRLDRYIRGHLRIEGRKTTTDCEHLAILNACRAKDAPLAAKLTRLHILDAAEISLEIFRQKQKQRVGK</sequence>
<dbReference type="KEGG" id="aot:AcetOri_orf01636"/>
<accession>A0A2Z5ZFD5</accession>
<evidence type="ECO:0000256" key="2">
    <source>
        <dbReference type="ARBA" id="ARBA00023125"/>
    </source>
</evidence>
<dbReference type="SMART" id="SM00345">
    <property type="entry name" value="HTH_GNTR"/>
    <property type="match status" value="1"/>
</dbReference>
<dbReference type="Gene3D" id="1.20.120.530">
    <property type="entry name" value="GntR ligand-binding domain-like"/>
    <property type="match status" value="1"/>
</dbReference>
<dbReference type="InterPro" id="IPR000524">
    <property type="entry name" value="Tscrpt_reg_HTH_GntR"/>
</dbReference>
<dbReference type="SUPFAM" id="SSF48008">
    <property type="entry name" value="GntR ligand-binding domain-like"/>
    <property type="match status" value="1"/>
</dbReference>
<evidence type="ECO:0000256" key="3">
    <source>
        <dbReference type="ARBA" id="ARBA00023163"/>
    </source>
</evidence>
<keyword evidence="2" id="KW-0238">DNA-binding</keyword>
<name>A0A2Z5ZFD5_9PROT</name>
<dbReference type="GO" id="GO:0003677">
    <property type="term" value="F:DNA binding"/>
    <property type="evidence" value="ECO:0007669"/>
    <property type="project" value="UniProtKB-KW"/>
</dbReference>
<protein>
    <submittedName>
        <fullName evidence="5">GntR family transcriptional regulator</fullName>
    </submittedName>
</protein>
<dbReference type="Gene3D" id="1.10.10.10">
    <property type="entry name" value="Winged helix-like DNA-binding domain superfamily/Winged helix DNA-binding domain"/>
    <property type="match status" value="1"/>
</dbReference>
<dbReference type="InterPro" id="IPR036390">
    <property type="entry name" value="WH_DNA-bd_sf"/>
</dbReference>
<dbReference type="PROSITE" id="PS50949">
    <property type="entry name" value="HTH_GNTR"/>
    <property type="match status" value="1"/>
</dbReference>
<evidence type="ECO:0000313" key="5">
    <source>
        <dbReference type="EMBL" id="BBC79442.1"/>
    </source>
</evidence>
<dbReference type="InterPro" id="IPR011711">
    <property type="entry name" value="GntR_C"/>
</dbReference>
<dbReference type="CDD" id="cd07377">
    <property type="entry name" value="WHTH_GntR"/>
    <property type="match status" value="1"/>
</dbReference>
<dbReference type="PANTHER" id="PTHR43537">
    <property type="entry name" value="TRANSCRIPTIONAL REGULATOR, GNTR FAMILY"/>
    <property type="match status" value="1"/>
</dbReference>
<dbReference type="Proteomes" id="UP000270034">
    <property type="component" value="Chromosome"/>
</dbReference>
<dbReference type="GO" id="GO:0003700">
    <property type="term" value="F:DNA-binding transcription factor activity"/>
    <property type="evidence" value="ECO:0007669"/>
    <property type="project" value="InterPro"/>
</dbReference>
<organism evidence="5 6">
    <name type="scientific">Acetobacter orientalis</name>
    <dbReference type="NCBI Taxonomy" id="146474"/>
    <lineage>
        <taxon>Bacteria</taxon>
        <taxon>Pseudomonadati</taxon>
        <taxon>Pseudomonadota</taxon>
        <taxon>Alphaproteobacteria</taxon>
        <taxon>Acetobacterales</taxon>
        <taxon>Acetobacteraceae</taxon>
        <taxon>Acetobacter</taxon>
    </lineage>
</organism>
<proteinExistence type="predicted"/>
<dbReference type="AlphaFoldDB" id="A0A2Z5ZFD5"/>
<keyword evidence="3" id="KW-0804">Transcription</keyword>
<evidence type="ECO:0000256" key="1">
    <source>
        <dbReference type="ARBA" id="ARBA00023015"/>
    </source>
</evidence>
<dbReference type="InterPro" id="IPR008920">
    <property type="entry name" value="TF_FadR/GntR_C"/>
</dbReference>
<dbReference type="SUPFAM" id="SSF46785">
    <property type="entry name" value="Winged helix' DNA-binding domain"/>
    <property type="match status" value="1"/>
</dbReference>
<dbReference type="Pfam" id="PF07729">
    <property type="entry name" value="FCD"/>
    <property type="match status" value="1"/>
</dbReference>
<dbReference type="InterPro" id="IPR036388">
    <property type="entry name" value="WH-like_DNA-bd_sf"/>
</dbReference>
<evidence type="ECO:0000259" key="4">
    <source>
        <dbReference type="PROSITE" id="PS50949"/>
    </source>
</evidence>
<feature type="domain" description="HTH gntR-type" evidence="4">
    <location>
        <begin position="63"/>
        <end position="130"/>
    </location>
</feature>
<dbReference type="SMART" id="SM00895">
    <property type="entry name" value="FCD"/>
    <property type="match status" value="1"/>
</dbReference>
<dbReference type="EMBL" id="AP018515">
    <property type="protein sequence ID" value="BBC79442.1"/>
    <property type="molecule type" value="Genomic_DNA"/>
</dbReference>
<reference evidence="5 6" key="1">
    <citation type="submission" date="2018-02" db="EMBL/GenBank/DDBJ databases">
        <title>Acetobacter orientalis genome.</title>
        <authorList>
            <person name="Nakashima N."/>
            <person name="Tamura T."/>
        </authorList>
    </citation>
    <scope>NUCLEOTIDE SEQUENCE [LARGE SCALE GENOMIC DNA]</scope>
    <source>
        <strain evidence="5 6">FAN1</strain>
    </source>
</reference>
<keyword evidence="1" id="KW-0805">Transcription regulation</keyword>
<gene>
    <name evidence="5" type="ORF">AcetOrient_orf01636</name>
</gene>
<dbReference type="Pfam" id="PF00392">
    <property type="entry name" value="GntR"/>
    <property type="match status" value="1"/>
</dbReference>